<reference evidence="3 4" key="1">
    <citation type="journal article" date="2018" name="Aquat. Microb. Ecol.">
        <title>Gammaproteobacterial methanotrophs dominate.</title>
        <authorList>
            <person name="Rissanen A.J."/>
            <person name="Saarenheimo J."/>
            <person name="Tiirola M."/>
            <person name="Peura S."/>
            <person name="Aalto S.L."/>
            <person name="Karvinen A."/>
            <person name="Nykanen H."/>
        </authorList>
    </citation>
    <scope>NUCLEOTIDE SEQUENCE [LARGE SCALE GENOMIC DNA]</scope>
    <source>
        <strain evidence="3">AMbin10</strain>
    </source>
</reference>
<gene>
    <name evidence="3" type="ORF">DM484_10555</name>
</gene>
<accession>A0A2W4R722</accession>
<dbReference type="AlphaFoldDB" id="A0A2W4R722"/>
<dbReference type="EMBL" id="QJPH01000289">
    <property type="protein sequence ID" value="PZN79985.1"/>
    <property type="molecule type" value="Genomic_DNA"/>
</dbReference>
<feature type="coiled-coil region" evidence="1">
    <location>
        <begin position="409"/>
        <end position="436"/>
    </location>
</feature>
<evidence type="ECO:0000313" key="3">
    <source>
        <dbReference type="EMBL" id="PZN79985.1"/>
    </source>
</evidence>
<protein>
    <recommendedName>
        <fullName evidence="5">DUF4105 domain-containing protein</fullName>
    </recommendedName>
</protein>
<proteinExistence type="predicted"/>
<evidence type="ECO:0000313" key="4">
    <source>
        <dbReference type="Proteomes" id="UP000249396"/>
    </source>
</evidence>
<comment type="caution">
    <text evidence="3">The sequence shown here is derived from an EMBL/GenBank/DDBJ whole genome shotgun (WGS) entry which is preliminary data.</text>
</comment>
<evidence type="ECO:0008006" key="5">
    <source>
        <dbReference type="Google" id="ProtNLM"/>
    </source>
</evidence>
<keyword evidence="1" id="KW-0175">Coiled coil</keyword>
<evidence type="ECO:0000256" key="2">
    <source>
        <dbReference type="SAM" id="MobiDB-lite"/>
    </source>
</evidence>
<organism evidence="3 4">
    <name type="scientific">Candidatus Methylumidiphilus alinenensis</name>
    <dbReference type="NCBI Taxonomy" id="2202197"/>
    <lineage>
        <taxon>Bacteria</taxon>
        <taxon>Pseudomonadati</taxon>
        <taxon>Pseudomonadota</taxon>
        <taxon>Gammaproteobacteria</taxon>
        <taxon>Methylococcales</taxon>
        <taxon>Candidatus Methylumidiphilus</taxon>
    </lineage>
</organism>
<sequence length="639" mass="71627">MIFSTGQAVADAPIQFLYINAGEESAAGGHVALKMGDEVFHFQHVPPGLLRVRRDNYEQFRDQYADRENRTIRMHHVEVSEKTIELLRERFNRILLIEEEQFSRLETLENDRRLLTTLLQQSNQGEGQADGEKRTQLMGLGLFFQDGWNYTESTQESPSQPTQASIARLAGRVAAAYGDTFLTRKNNETLHSLKALRPVYDLPADVFSEDRFRTADYSFSERYTNHLTVLAALRVLALGLPLREGVLLRPEGADFHLNQAETQCLNNYKGLLENQLLGLLRGNHPDRGFPLLLGMARLIALDESIASGHLVFLNLAKPRGTTDEAVVVPGENQYAAYALGRSGFFTAKSVLSGAEPADEWAYSHLEKTANVYFELDQAVRKGRMARLEGMDSMPSSPASMALILPTMTAAEVQSTIEKLDNDLAKYQANMADLYAYRLIGRNCATEIFRVIGQAMQESANSNASQEGQPSQPQPDKAKPESIRSLGGYVSGLGVEFIPFLSFRVVEDNWRVSYSETVPSYRLRRLDQYKALENPWLVDLRESNVFSSSLYKRHGGDSTFVFFTDDWILARPLAGVFNLAAGLAQAFFGVLTLPWNGGENLRMGVKGALFSLPELFFVNIRKGTFPEDIQRFHVVKVTQK</sequence>
<evidence type="ECO:0000256" key="1">
    <source>
        <dbReference type="SAM" id="Coils"/>
    </source>
</evidence>
<feature type="compositionally biased region" description="Polar residues" evidence="2">
    <location>
        <begin position="459"/>
        <end position="470"/>
    </location>
</feature>
<dbReference type="Proteomes" id="UP000249396">
    <property type="component" value="Unassembled WGS sequence"/>
</dbReference>
<name>A0A2W4R722_9GAMM</name>
<feature type="region of interest" description="Disordered" evidence="2">
    <location>
        <begin position="459"/>
        <end position="480"/>
    </location>
</feature>